<dbReference type="HOGENOM" id="CLU_003728_18_1_10"/>
<dbReference type="Proteomes" id="UP000028933">
    <property type="component" value="Chromosome"/>
</dbReference>
<dbReference type="KEGG" id="eao:BD94_0017"/>
<organism evidence="2 3">
    <name type="scientific">Elizabethkingia anophelis NUHP1</name>
    <dbReference type="NCBI Taxonomy" id="1338011"/>
    <lineage>
        <taxon>Bacteria</taxon>
        <taxon>Pseudomonadati</taxon>
        <taxon>Bacteroidota</taxon>
        <taxon>Flavobacteriia</taxon>
        <taxon>Flavobacteriales</taxon>
        <taxon>Weeksellaceae</taxon>
        <taxon>Elizabethkingia</taxon>
    </lineage>
</organism>
<dbReference type="SUPFAM" id="SSF48452">
    <property type="entry name" value="TPR-like"/>
    <property type="match status" value="2"/>
</dbReference>
<dbReference type="PANTHER" id="PTHR12558:SF13">
    <property type="entry name" value="CELL DIVISION CYCLE PROTEIN 27 HOMOLOG"/>
    <property type="match status" value="1"/>
</dbReference>
<dbReference type="STRING" id="1338011.BD94_0017"/>
<dbReference type="AlphaFoldDB" id="A0A077E837"/>
<dbReference type="eggNOG" id="COG0457">
    <property type="taxonomic scope" value="Bacteria"/>
</dbReference>
<dbReference type="PANTHER" id="PTHR12558">
    <property type="entry name" value="CELL DIVISION CYCLE 16,23,27"/>
    <property type="match status" value="1"/>
</dbReference>
<gene>
    <name evidence="2" type="ORF">BD94_0017</name>
</gene>
<reference evidence="2" key="1">
    <citation type="journal article" date="2013" name="Lancet">
        <title>First case of E anophelis outbreak in an intensive-care unit.</title>
        <authorList>
            <person name="Teo J."/>
            <person name="Tan S.Y."/>
            <person name="Tay M."/>
            <person name="Ding Y."/>
            <person name="Kjelleberg S."/>
            <person name="Givskov M."/>
            <person name="Lin R.T."/>
            <person name="Yang L."/>
        </authorList>
    </citation>
    <scope>NUCLEOTIDE SEQUENCE [LARGE SCALE GENOMIC DNA]</scope>
    <source>
        <strain evidence="2">NUHP1</strain>
    </source>
</reference>
<feature type="repeat" description="TPR" evidence="1">
    <location>
        <begin position="197"/>
        <end position="230"/>
    </location>
</feature>
<evidence type="ECO:0000313" key="2">
    <source>
        <dbReference type="EMBL" id="AIL43792.1"/>
    </source>
</evidence>
<name>A0A077E837_9FLAO</name>
<dbReference type="EMBL" id="CP007547">
    <property type="protein sequence ID" value="AIL43792.1"/>
    <property type="molecule type" value="Genomic_DNA"/>
</dbReference>
<sequence>MEEFFENEAVKRFEDMLENNEEVFFDTEEYEDIISYYLEIGDYQYAETAIKYAQKLYPDSINIKVRRLEFLLEKEDNANAKTLMKELAGIADDNLDFMICCAKYYSNMGNPRKAIELCEKALEKEEDEDFIHNFIADEYKNLDDPFSALKHYKLALNYEPNDEYALESIMLCYTEMNRNEEALTFINDYLDNYPFSETAWYEYGIFHFNKKNYQEAIKGFDYLLAINPNSMAVYTNKAACYEALNEWKKAIETYIDSQEYEFTKSYSFYKIGQCYQKMEQLIPALNALQKSLHEDPQFHPAMIAISDIYEELGNLNEAAHFALEASRLSENNLDIQKKLAFLYISLGKLEEALICLKKMADTEPGRFYNWYAYTEVLMLVGDYDKAEEKLLTALKRHQRAELYYQLSNCYFNLKRETEARAALDQALRLDPTLMKDMQMKYPYIDAEIEKERSKTK</sequence>
<evidence type="ECO:0000256" key="1">
    <source>
        <dbReference type="PROSITE-ProRule" id="PRU00339"/>
    </source>
</evidence>
<dbReference type="InterPro" id="IPR019734">
    <property type="entry name" value="TPR_rpt"/>
</dbReference>
<keyword evidence="1" id="KW-0802">TPR repeat</keyword>
<accession>A0A077E837</accession>
<dbReference type="PROSITE" id="PS50005">
    <property type="entry name" value="TPR"/>
    <property type="match status" value="3"/>
</dbReference>
<dbReference type="RefSeq" id="WP_024563841.1">
    <property type="nucleotide sequence ID" value="NZ_CP007547.1"/>
</dbReference>
<dbReference type="Gene3D" id="1.25.40.10">
    <property type="entry name" value="Tetratricopeptide repeat domain"/>
    <property type="match status" value="2"/>
</dbReference>
<feature type="repeat" description="TPR" evidence="1">
    <location>
        <begin position="400"/>
        <end position="433"/>
    </location>
</feature>
<dbReference type="InterPro" id="IPR011990">
    <property type="entry name" value="TPR-like_helical_dom_sf"/>
</dbReference>
<proteinExistence type="predicted"/>
<protein>
    <submittedName>
        <fullName evidence="2">TPR domain protein</fullName>
    </submittedName>
</protein>
<dbReference type="Pfam" id="PF13181">
    <property type="entry name" value="TPR_8"/>
    <property type="match status" value="1"/>
</dbReference>
<feature type="repeat" description="TPR" evidence="1">
    <location>
        <begin position="265"/>
        <end position="298"/>
    </location>
</feature>
<dbReference type="Pfam" id="PF13432">
    <property type="entry name" value="TPR_16"/>
    <property type="match status" value="2"/>
</dbReference>
<evidence type="ECO:0000313" key="3">
    <source>
        <dbReference type="Proteomes" id="UP000028933"/>
    </source>
</evidence>
<reference evidence="2" key="2">
    <citation type="journal article" date="2015" name="Genome Biol. Evol.">
        <title>Complete Genome Sequence and Transcriptomic Analysis of the Novel Pathogen Elizabethkingia anophelis in Response to Oxidative Stress.</title>
        <authorList>
            <person name="Li Y."/>
            <person name="Liu Y."/>
            <person name="Chew S.C."/>
            <person name="Tay M."/>
            <person name="Salido M.M."/>
            <person name="Teo J."/>
            <person name="Lauro F.M."/>
            <person name="Givskov M."/>
            <person name="Yang L."/>
        </authorList>
    </citation>
    <scope>NUCLEOTIDE SEQUENCE</scope>
    <source>
        <strain evidence="2">NUHP1</strain>
    </source>
</reference>
<dbReference type="SMART" id="SM00028">
    <property type="entry name" value="TPR"/>
    <property type="match status" value="9"/>
</dbReference>